<proteinExistence type="predicted"/>
<comment type="caution">
    <text evidence="1">The sequence shown here is derived from an EMBL/GenBank/DDBJ whole genome shotgun (WGS) entry which is preliminary data.</text>
</comment>
<organism evidence="1 2">
    <name type="scientific">Lupinus albus</name>
    <name type="common">White lupine</name>
    <name type="synonym">Lupinus termis</name>
    <dbReference type="NCBI Taxonomy" id="3870"/>
    <lineage>
        <taxon>Eukaryota</taxon>
        <taxon>Viridiplantae</taxon>
        <taxon>Streptophyta</taxon>
        <taxon>Embryophyta</taxon>
        <taxon>Tracheophyta</taxon>
        <taxon>Spermatophyta</taxon>
        <taxon>Magnoliopsida</taxon>
        <taxon>eudicotyledons</taxon>
        <taxon>Gunneridae</taxon>
        <taxon>Pentapetalae</taxon>
        <taxon>rosids</taxon>
        <taxon>fabids</taxon>
        <taxon>Fabales</taxon>
        <taxon>Fabaceae</taxon>
        <taxon>Papilionoideae</taxon>
        <taxon>50 kb inversion clade</taxon>
        <taxon>genistoids sensu lato</taxon>
        <taxon>core genistoids</taxon>
        <taxon>Genisteae</taxon>
        <taxon>Lupinus</taxon>
    </lineage>
</organism>
<evidence type="ECO:0000313" key="1">
    <source>
        <dbReference type="EMBL" id="KAE9619388.1"/>
    </source>
</evidence>
<keyword evidence="2" id="KW-1185">Reference proteome</keyword>
<gene>
    <name evidence="1" type="ORF">Lalb_Chr02g0152601</name>
</gene>
<dbReference type="EMBL" id="WOCE01000002">
    <property type="protein sequence ID" value="KAE9619388.1"/>
    <property type="molecule type" value="Genomic_DNA"/>
</dbReference>
<accession>A0A6A4QY89</accession>
<dbReference type="Proteomes" id="UP000447434">
    <property type="component" value="Chromosome 2"/>
</dbReference>
<reference evidence="2" key="1">
    <citation type="journal article" date="2020" name="Nat. Commun.">
        <title>Genome sequence of the cluster root forming white lupin.</title>
        <authorList>
            <person name="Hufnagel B."/>
            <person name="Marques A."/>
            <person name="Soriano A."/>
            <person name="Marques L."/>
            <person name="Divol F."/>
            <person name="Doumas P."/>
            <person name="Sallet E."/>
            <person name="Mancinotti D."/>
            <person name="Carrere S."/>
            <person name="Marande W."/>
            <person name="Arribat S."/>
            <person name="Keller J."/>
            <person name="Huneau C."/>
            <person name="Blein T."/>
            <person name="Aime D."/>
            <person name="Laguerre M."/>
            <person name="Taylor J."/>
            <person name="Schubert V."/>
            <person name="Nelson M."/>
            <person name="Geu-Flores F."/>
            <person name="Crespi M."/>
            <person name="Gallardo-Guerrero K."/>
            <person name="Delaux P.-M."/>
            <person name="Salse J."/>
            <person name="Berges H."/>
            <person name="Guyot R."/>
            <person name="Gouzy J."/>
            <person name="Peret B."/>
        </authorList>
    </citation>
    <scope>NUCLEOTIDE SEQUENCE [LARGE SCALE GENOMIC DNA]</scope>
    <source>
        <strain evidence="2">cv. Amiga</strain>
    </source>
</reference>
<name>A0A6A4QY89_LUPAL</name>
<evidence type="ECO:0000313" key="2">
    <source>
        <dbReference type="Proteomes" id="UP000447434"/>
    </source>
</evidence>
<sequence length="56" mass="6209">MCLGLVHGAIHLTWGVPRSGLYVMCVMPRSGLRYDVSVWHSQLAYVFGQSWLGCLG</sequence>
<dbReference type="AlphaFoldDB" id="A0A6A4QY89"/>
<protein>
    <submittedName>
        <fullName evidence="1">Uncharacterized protein</fullName>
    </submittedName>
</protein>